<dbReference type="EMBL" id="PVBT01000009">
    <property type="protein sequence ID" value="PRD49912.1"/>
    <property type="molecule type" value="Genomic_DNA"/>
</dbReference>
<protein>
    <submittedName>
        <fullName evidence="1">Uncharacterized protein</fullName>
    </submittedName>
</protein>
<gene>
    <name evidence="1" type="ORF">C5750_24115</name>
</gene>
<dbReference type="Proteomes" id="UP000238563">
    <property type="component" value="Unassembled WGS sequence"/>
</dbReference>
<accession>A0A2S9JB39</accession>
<evidence type="ECO:0000313" key="2">
    <source>
        <dbReference type="Proteomes" id="UP000238563"/>
    </source>
</evidence>
<evidence type="ECO:0000313" key="1">
    <source>
        <dbReference type="EMBL" id="PRD49912.1"/>
    </source>
</evidence>
<reference evidence="1 2" key="1">
    <citation type="submission" date="2018-02" db="EMBL/GenBank/DDBJ databases">
        <title>The draft genome of Phyllobacterium myrsinacearum DSM5892.</title>
        <authorList>
            <person name="Li L."/>
            <person name="Liu L."/>
            <person name="Zhang X."/>
            <person name="Wang T."/>
        </authorList>
    </citation>
    <scope>NUCLEOTIDE SEQUENCE [LARGE SCALE GENOMIC DNA]</scope>
    <source>
        <strain evidence="1 2">DSM 5892</strain>
    </source>
</reference>
<proteinExistence type="predicted"/>
<sequence>MLLGISGLKGETISGLPTSKTSIARRLLALDQHIAIAWDDLMIESTQKGLNKPSVECNGVSDIIAQHHFGTHSMAFWPIM</sequence>
<dbReference type="AlphaFoldDB" id="A0A2S9JB39"/>
<comment type="caution">
    <text evidence="1">The sequence shown here is derived from an EMBL/GenBank/DDBJ whole genome shotgun (WGS) entry which is preliminary data.</text>
</comment>
<keyword evidence="2" id="KW-1185">Reference proteome</keyword>
<organism evidence="1 2">
    <name type="scientific">Phyllobacterium myrsinacearum</name>
    <dbReference type="NCBI Taxonomy" id="28101"/>
    <lineage>
        <taxon>Bacteria</taxon>
        <taxon>Pseudomonadati</taxon>
        <taxon>Pseudomonadota</taxon>
        <taxon>Alphaproteobacteria</taxon>
        <taxon>Hyphomicrobiales</taxon>
        <taxon>Phyllobacteriaceae</taxon>
        <taxon>Phyllobacterium</taxon>
    </lineage>
</organism>
<name>A0A2S9JB39_9HYPH</name>